<dbReference type="RefSeq" id="WP_329359972.1">
    <property type="nucleotide sequence ID" value="NZ_CP109490.1"/>
</dbReference>
<dbReference type="Proteomes" id="UP001431926">
    <property type="component" value="Chromosome"/>
</dbReference>
<reference evidence="2" key="1">
    <citation type="submission" date="2022-10" db="EMBL/GenBank/DDBJ databases">
        <title>The complete genomes of actinobacterial strains from the NBC collection.</title>
        <authorList>
            <person name="Joergensen T.S."/>
            <person name="Alvarez Arevalo M."/>
            <person name="Sterndorff E.B."/>
            <person name="Faurdal D."/>
            <person name="Vuksanovic O."/>
            <person name="Mourched A.-S."/>
            <person name="Charusanti P."/>
            <person name="Shaw S."/>
            <person name="Blin K."/>
            <person name="Weber T."/>
        </authorList>
    </citation>
    <scope>NUCLEOTIDE SEQUENCE</scope>
    <source>
        <strain evidence="2">NBC_01436</strain>
    </source>
</reference>
<gene>
    <name evidence="2" type="ORF">OG367_39265</name>
</gene>
<dbReference type="InterPro" id="IPR045875">
    <property type="entry name" value="NTF2"/>
</dbReference>
<evidence type="ECO:0000313" key="2">
    <source>
        <dbReference type="EMBL" id="WUX41896.1"/>
    </source>
</evidence>
<dbReference type="PANTHER" id="PTHR12612">
    <property type="entry name" value="NUCLEAR TRANSPORT FACTOR 2"/>
    <property type="match status" value="1"/>
</dbReference>
<dbReference type="Pfam" id="PF02136">
    <property type="entry name" value="NTF2"/>
    <property type="match status" value="1"/>
</dbReference>
<dbReference type="InterPro" id="IPR032710">
    <property type="entry name" value="NTF2-like_dom_sf"/>
</dbReference>
<protein>
    <submittedName>
        <fullName evidence="2">Nuclear transport factor 2 family protein</fullName>
    </submittedName>
</protein>
<organism evidence="2 3">
    <name type="scientific">Streptomyces anulatus</name>
    <name type="common">Streptomyces chrysomallus</name>
    <dbReference type="NCBI Taxonomy" id="1892"/>
    <lineage>
        <taxon>Bacteria</taxon>
        <taxon>Bacillati</taxon>
        <taxon>Actinomycetota</taxon>
        <taxon>Actinomycetes</taxon>
        <taxon>Kitasatosporales</taxon>
        <taxon>Streptomycetaceae</taxon>
        <taxon>Streptomyces</taxon>
    </lineage>
</organism>
<evidence type="ECO:0000259" key="1">
    <source>
        <dbReference type="PROSITE" id="PS50177"/>
    </source>
</evidence>
<name>A0ABZ1ZY86_STRAQ</name>
<feature type="domain" description="NTF2" evidence="1">
    <location>
        <begin position="7"/>
        <end position="125"/>
    </location>
</feature>
<accession>A0ABZ1ZY86</accession>
<keyword evidence="3" id="KW-1185">Reference proteome</keyword>
<dbReference type="InterPro" id="IPR018222">
    <property type="entry name" value="Nuclear_transport_factor_2_euk"/>
</dbReference>
<dbReference type="InterPro" id="IPR002075">
    <property type="entry name" value="NTF2_dom"/>
</dbReference>
<dbReference type="CDD" id="cd00780">
    <property type="entry name" value="NTF2"/>
    <property type="match status" value="1"/>
</dbReference>
<dbReference type="EMBL" id="CP109491">
    <property type="protein sequence ID" value="WUX41896.1"/>
    <property type="molecule type" value="Genomic_DNA"/>
</dbReference>
<sequence length="128" mass="14004">MADFSSIAQTFVDHYFTSFDDFDRRSSLASLYRPESTLTWESSALQGVQDIIGHLTKSELKVTRHTISTVDSQPGTANGVVVLVTGTLAVDNDFDKPMIFTQSFTLAPIPGQPGAFSVQNQIFRLISG</sequence>
<evidence type="ECO:0000313" key="3">
    <source>
        <dbReference type="Proteomes" id="UP001431926"/>
    </source>
</evidence>
<dbReference type="PROSITE" id="PS50177">
    <property type="entry name" value="NTF2_DOMAIN"/>
    <property type="match status" value="1"/>
</dbReference>
<proteinExistence type="predicted"/>
<dbReference type="Gene3D" id="3.10.450.50">
    <property type="match status" value="1"/>
</dbReference>
<dbReference type="SUPFAM" id="SSF54427">
    <property type="entry name" value="NTF2-like"/>
    <property type="match status" value="1"/>
</dbReference>